<reference evidence="1 2" key="1">
    <citation type="journal article" date="2022" name="Microbiol. Resour. Announc.">
        <title>Complete Genome Sequences of Thermus Strains Isolated from Senami Hot Spring in Japan.</title>
        <authorList>
            <person name="Miyazaki K."/>
        </authorList>
    </citation>
    <scope>NUCLEOTIDE SEQUENCE [LARGE SCALE GENOMIC DNA]</scope>
    <source>
        <strain evidence="1 2">SNM4-1</strain>
    </source>
</reference>
<organism evidence="1 2">
    <name type="scientific">Thermus brockianus</name>
    <dbReference type="NCBI Taxonomy" id="56956"/>
    <lineage>
        <taxon>Bacteria</taxon>
        <taxon>Thermotogati</taxon>
        <taxon>Deinococcota</taxon>
        <taxon>Deinococci</taxon>
        <taxon>Thermales</taxon>
        <taxon>Thermaceae</taxon>
        <taxon>Thermus</taxon>
    </lineage>
</organism>
<accession>A0ABN6NEC4</accession>
<sequence length="322" mass="35777">MGRMLLLPSLGPFHILHPRYNAATVLAMLEEAQPEAIYLASHSEEALREGGWREEDPLLFHLLPWAEERGIPVVALDAEAHLKGEAEAFREALAQHPLGAPHLERMRAFDEALLDLLKTPLSPQVLGSEAFLSRLRETYQGFAQAFGEGPATGFRRRRMEGVRAALAGKEGAVVAEVLDYALLSEAFPHALPKAHTPTEQERQRALLDRAWQLREEDDWGALLEGLFAIASPEALYLAAQIYLAAGEWREALGLMEEVFRMDFQHPGYLPGYVLARFGQLLDLAGERDRALRAYRGVLALSYAPEEARAIALAGLRSPFRLG</sequence>
<evidence type="ECO:0000313" key="1">
    <source>
        <dbReference type="EMBL" id="BDG15352.1"/>
    </source>
</evidence>
<protein>
    <recommendedName>
        <fullName evidence="3">Tetratricopeptide repeat protein</fullName>
    </recommendedName>
</protein>
<dbReference type="Gene3D" id="1.25.40.10">
    <property type="entry name" value="Tetratricopeptide repeat domain"/>
    <property type="match status" value="1"/>
</dbReference>
<dbReference type="EMBL" id="AP025593">
    <property type="protein sequence ID" value="BDG15352.1"/>
    <property type="molecule type" value="Genomic_DNA"/>
</dbReference>
<proteinExistence type="predicted"/>
<name>A0ABN6NEC4_THEBO</name>
<evidence type="ECO:0008006" key="3">
    <source>
        <dbReference type="Google" id="ProtNLM"/>
    </source>
</evidence>
<dbReference type="InterPro" id="IPR011990">
    <property type="entry name" value="TPR-like_helical_dom_sf"/>
</dbReference>
<evidence type="ECO:0000313" key="2">
    <source>
        <dbReference type="Proteomes" id="UP000831120"/>
    </source>
</evidence>
<dbReference type="RefSeq" id="WP_244362815.1">
    <property type="nucleotide sequence ID" value="NZ_AP025593.1"/>
</dbReference>
<keyword evidence="2" id="KW-1185">Reference proteome</keyword>
<gene>
    <name evidence="1" type="ORF">TbrSNM41_00860</name>
</gene>
<dbReference type="SUPFAM" id="SSF48452">
    <property type="entry name" value="TPR-like"/>
    <property type="match status" value="1"/>
</dbReference>
<dbReference type="Proteomes" id="UP000831120">
    <property type="component" value="Chromosome"/>
</dbReference>